<name>A0A1T4V5W0_9FIRM</name>
<comment type="subcellular location">
    <subcellularLocation>
        <location evidence="2">Cytoplasm</location>
    </subcellularLocation>
</comment>
<dbReference type="InterPro" id="IPR043519">
    <property type="entry name" value="NT_sf"/>
</dbReference>
<organism evidence="3 4">
    <name type="scientific">Eubacterium uniforme</name>
    <dbReference type="NCBI Taxonomy" id="39495"/>
    <lineage>
        <taxon>Bacteria</taxon>
        <taxon>Bacillati</taxon>
        <taxon>Bacillota</taxon>
        <taxon>Clostridia</taxon>
        <taxon>Eubacteriales</taxon>
        <taxon>Eubacteriaceae</taxon>
        <taxon>Eubacterium</taxon>
    </lineage>
</organism>
<dbReference type="AlphaFoldDB" id="A0A1T4V5W0"/>
<accession>A0A1T4V5W0</accession>
<comment type="function">
    <text evidence="2">Functions as a ribosomal silencing factor. Interacts with ribosomal protein uL14 (rplN), blocking formation of intersubunit bridge B8. Prevents association of the 30S and 50S ribosomal subunits and the formation of functional ribosomes, thus repressing translation.</text>
</comment>
<keyword evidence="2" id="KW-0678">Repressor</keyword>
<evidence type="ECO:0000256" key="1">
    <source>
        <dbReference type="ARBA" id="ARBA00010574"/>
    </source>
</evidence>
<dbReference type="Proteomes" id="UP000190814">
    <property type="component" value="Unassembled WGS sequence"/>
</dbReference>
<dbReference type="PANTHER" id="PTHR21043">
    <property type="entry name" value="IOJAP SUPERFAMILY ORTHOLOG"/>
    <property type="match status" value="1"/>
</dbReference>
<dbReference type="InterPro" id="IPR004394">
    <property type="entry name" value="Iojap/RsfS/C7orf30"/>
</dbReference>
<dbReference type="RefSeq" id="WP_078765107.1">
    <property type="nucleotide sequence ID" value="NZ_FUXZ01000002.1"/>
</dbReference>
<proteinExistence type="inferred from homology"/>
<keyword evidence="4" id="KW-1185">Reference proteome</keyword>
<reference evidence="3 4" key="1">
    <citation type="submission" date="2017-02" db="EMBL/GenBank/DDBJ databases">
        <authorList>
            <person name="Peterson S.W."/>
        </authorList>
    </citation>
    <scope>NUCLEOTIDE SEQUENCE [LARGE SCALE GENOMIC DNA]</scope>
    <source>
        <strain evidence="3 4">ATCC 35992</strain>
    </source>
</reference>
<keyword evidence="2" id="KW-0810">Translation regulation</keyword>
<dbReference type="HAMAP" id="MF_01477">
    <property type="entry name" value="Iojap_RsfS"/>
    <property type="match status" value="1"/>
</dbReference>
<comment type="similarity">
    <text evidence="1 2">Belongs to the Iojap/RsfS family.</text>
</comment>
<dbReference type="GO" id="GO:0042256">
    <property type="term" value="P:cytosolic ribosome assembly"/>
    <property type="evidence" value="ECO:0007669"/>
    <property type="project" value="UniProtKB-UniRule"/>
</dbReference>
<dbReference type="OrthoDB" id="9793681at2"/>
<evidence type="ECO:0000313" key="4">
    <source>
        <dbReference type="Proteomes" id="UP000190814"/>
    </source>
</evidence>
<dbReference type="GO" id="GO:0017148">
    <property type="term" value="P:negative regulation of translation"/>
    <property type="evidence" value="ECO:0007669"/>
    <property type="project" value="UniProtKB-UniRule"/>
</dbReference>
<gene>
    <name evidence="2" type="primary">rsfS</name>
    <name evidence="3" type="ORF">SAMN02745111_00216</name>
</gene>
<dbReference type="SUPFAM" id="SSF81301">
    <property type="entry name" value="Nucleotidyltransferase"/>
    <property type="match status" value="1"/>
</dbReference>
<evidence type="ECO:0000313" key="3">
    <source>
        <dbReference type="EMBL" id="SKA60232.1"/>
    </source>
</evidence>
<dbReference type="PANTHER" id="PTHR21043:SF0">
    <property type="entry name" value="MITOCHONDRIAL ASSEMBLY OF RIBOSOMAL LARGE SUBUNIT PROTEIN 1"/>
    <property type="match status" value="1"/>
</dbReference>
<dbReference type="EMBL" id="FUXZ01000002">
    <property type="protein sequence ID" value="SKA60232.1"/>
    <property type="molecule type" value="Genomic_DNA"/>
</dbReference>
<sequence>MKEILKTVYNALDDKKANNIVILDISELSEISEYFIICSGSNQNQVQAIADNVEEELCKIDVKGKKIEGFKNAEWILMDYSDFVIHIFSDEQREFYGLEKIWSDAKRVEV</sequence>
<dbReference type="Gene3D" id="3.30.460.10">
    <property type="entry name" value="Beta Polymerase, domain 2"/>
    <property type="match status" value="1"/>
</dbReference>
<dbReference type="GO" id="GO:0043023">
    <property type="term" value="F:ribosomal large subunit binding"/>
    <property type="evidence" value="ECO:0007669"/>
    <property type="project" value="TreeGrafter"/>
</dbReference>
<dbReference type="GO" id="GO:0090071">
    <property type="term" value="P:negative regulation of ribosome biogenesis"/>
    <property type="evidence" value="ECO:0007669"/>
    <property type="project" value="UniProtKB-UniRule"/>
</dbReference>
<dbReference type="STRING" id="39495.SAMN02745111_00216"/>
<comment type="subunit">
    <text evidence="2">Interacts with ribosomal protein uL14 (rplN).</text>
</comment>
<keyword evidence="2" id="KW-0963">Cytoplasm</keyword>
<evidence type="ECO:0000256" key="2">
    <source>
        <dbReference type="HAMAP-Rule" id="MF_01477"/>
    </source>
</evidence>
<dbReference type="Pfam" id="PF02410">
    <property type="entry name" value="RsfS"/>
    <property type="match status" value="1"/>
</dbReference>
<protein>
    <recommendedName>
        <fullName evidence="2">Ribosomal silencing factor RsfS</fullName>
    </recommendedName>
</protein>
<dbReference type="NCBIfam" id="TIGR00090">
    <property type="entry name" value="rsfS_iojap_ybeB"/>
    <property type="match status" value="1"/>
</dbReference>
<dbReference type="GO" id="GO:0005737">
    <property type="term" value="C:cytoplasm"/>
    <property type="evidence" value="ECO:0007669"/>
    <property type="project" value="UniProtKB-SubCell"/>
</dbReference>